<keyword evidence="2" id="KW-0812">Transmembrane</keyword>
<dbReference type="SUPFAM" id="SSF81665">
    <property type="entry name" value="Calcium ATPase, transmembrane domain M"/>
    <property type="match status" value="1"/>
</dbReference>
<protein>
    <submittedName>
        <fullName evidence="3">Uncharacterized protein</fullName>
    </submittedName>
</protein>
<dbReference type="GO" id="GO:0016020">
    <property type="term" value="C:membrane"/>
    <property type="evidence" value="ECO:0007669"/>
    <property type="project" value="TreeGrafter"/>
</dbReference>
<sequence length="129" mass="13449">ITNTATVARIASEIDPMPGVTQGIKLLAQVIKMVEECQGSKVPIQEFADKVISYFVPAVLVIASLTFLLWLLLPGSMNAVIIWASSFIPWVTPGIGSISLAILATVAVLVIACPCALGLATPTALMVGS</sequence>
<dbReference type="PANTHER" id="PTHR43520:SF8">
    <property type="entry name" value="P-TYPE CU(+) TRANSPORTER"/>
    <property type="match status" value="1"/>
</dbReference>
<keyword evidence="1" id="KW-1278">Translocase</keyword>
<keyword evidence="2" id="KW-0472">Membrane</keyword>
<dbReference type="PANTHER" id="PTHR43520">
    <property type="entry name" value="ATP7, ISOFORM B"/>
    <property type="match status" value="1"/>
</dbReference>
<feature type="transmembrane region" description="Helical" evidence="2">
    <location>
        <begin position="93"/>
        <end position="120"/>
    </location>
</feature>
<name>X1DG05_9ZZZZ</name>
<keyword evidence="2" id="KW-1133">Transmembrane helix</keyword>
<reference evidence="3" key="1">
    <citation type="journal article" date="2014" name="Front. Microbiol.">
        <title>High frequency of phylogenetically diverse reductive dehalogenase-homologous genes in deep subseafloor sedimentary metagenomes.</title>
        <authorList>
            <person name="Kawai M."/>
            <person name="Futagami T."/>
            <person name="Toyoda A."/>
            <person name="Takaki Y."/>
            <person name="Nishi S."/>
            <person name="Hori S."/>
            <person name="Arai W."/>
            <person name="Tsubouchi T."/>
            <person name="Morono Y."/>
            <person name="Uchiyama I."/>
            <person name="Ito T."/>
            <person name="Fujiyama A."/>
            <person name="Inagaki F."/>
            <person name="Takami H."/>
        </authorList>
    </citation>
    <scope>NUCLEOTIDE SEQUENCE</scope>
    <source>
        <strain evidence="3">Expedition CK06-06</strain>
    </source>
</reference>
<dbReference type="GO" id="GO:0005507">
    <property type="term" value="F:copper ion binding"/>
    <property type="evidence" value="ECO:0007669"/>
    <property type="project" value="TreeGrafter"/>
</dbReference>
<dbReference type="GO" id="GO:0043682">
    <property type="term" value="F:P-type divalent copper transporter activity"/>
    <property type="evidence" value="ECO:0007669"/>
    <property type="project" value="TreeGrafter"/>
</dbReference>
<dbReference type="GO" id="GO:0055070">
    <property type="term" value="P:copper ion homeostasis"/>
    <property type="evidence" value="ECO:0007669"/>
    <property type="project" value="TreeGrafter"/>
</dbReference>
<dbReference type="AlphaFoldDB" id="X1DG05"/>
<dbReference type="InterPro" id="IPR023298">
    <property type="entry name" value="ATPase_P-typ_TM_dom_sf"/>
</dbReference>
<dbReference type="Gene3D" id="1.20.1110.10">
    <property type="entry name" value="Calcium-transporting ATPase, transmembrane domain"/>
    <property type="match status" value="1"/>
</dbReference>
<gene>
    <name evidence="3" type="ORF">S01H4_64079</name>
</gene>
<organism evidence="3">
    <name type="scientific">marine sediment metagenome</name>
    <dbReference type="NCBI Taxonomy" id="412755"/>
    <lineage>
        <taxon>unclassified sequences</taxon>
        <taxon>metagenomes</taxon>
        <taxon>ecological metagenomes</taxon>
    </lineage>
</organism>
<proteinExistence type="predicted"/>
<evidence type="ECO:0000256" key="1">
    <source>
        <dbReference type="ARBA" id="ARBA00022967"/>
    </source>
</evidence>
<feature type="non-terminal residue" evidence="3">
    <location>
        <position position="1"/>
    </location>
</feature>
<dbReference type="EMBL" id="BART01038744">
    <property type="protein sequence ID" value="GAH07245.1"/>
    <property type="molecule type" value="Genomic_DNA"/>
</dbReference>
<accession>X1DG05</accession>
<feature type="transmembrane region" description="Helical" evidence="2">
    <location>
        <begin position="51"/>
        <end position="73"/>
    </location>
</feature>
<evidence type="ECO:0000313" key="3">
    <source>
        <dbReference type="EMBL" id="GAH07245.1"/>
    </source>
</evidence>
<evidence type="ECO:0000256" key="2">
    <source>
        <dbReference type="SAM" id="Phobius"/>
    </source>
</evidence>
<feature type="non-terminal residue" evidence="3">
    <location>
        <position position="129"/>
    </location>
</feature>
<comment type="caution">
    <text evidence="3">The sequence shown here is derived from an EMBL/GenBank/DDBJ whole genome shotgun (WGS) entry which is preliminary data.</text>
</comment>